<dbReference type="Proteomes" id="UP000265926">
    <property type="component" value="Unassembled WGS sequence"/>
</dbReference>
<protein>
    <submittedName>
        <fullName evidence="1">Uncharacterized protein</fullName>
    </submittedName>
</protein>
<organism evidence="1 2">
    <name type="scientific">Maribellus luteus</name>
    <dbReference type="NCBI Taxonomy" id="2305463"/>
    <lineage>
        <taxon>Bacteria</taxon>
        <taxon>Pseudomonadati</taxon>
        <taxon>Bacteroidota</taxon>
        <taxon>Bacteroidia</taxon>
        <taxon>Marinilabiliales</taxon>
        <taxon>Prolixibacteraceae</taxon>
        <taxon>Maribellus</taxon>
    </lineage>
</organism>
<dbReference type="AlphaFoldDB" id="A0A399T7C8"/>
<evidence type="ECO:0000313" key="2">
    <source>
        <dbReference type="Proteomes" id="UP000265926"/>
    </source>
</evidence>
<evidence type="ECO:0000313" key="1">
    <source>
        <dbReference type="EMBL" id="RIJ50752.1"/>
    </source>
</evidence>
<accession>A0A399T7C8</accession>
<gene>
    <name evidence="1" type="ORF">D1614_02150</name>
</gene>
<name>A0A399T7C8_9BACT</name>
<comment type="caution">
    <text evidence="1">The sequence shown here is derived from an EMBL/GenBank/DDBJ whole genome shotgun (WGS) entry which is preliminary data.</text>
</comment>
<sequence>MGALHPLQSPISAIIPLPKNTQTRSVKAILQPCNYPATFFRGLLQTCKGQKNLLMASRSPATGEKML</sequence>
<proteinExistence type="predicted"/>
<keyword evidence="2" id="KW-1185">Reference proteome</keyword>
<reference evidence="1 2" key="1">
    <citation type="submission" date="2018-08" db="EMBL/GenBank/DDBJ databases">
        <title>Pallidiluteibacterium maritimus gen. nov., sp. nov., isolated from coastal sediment.</title>
        <authorList>
            <person name="Zhou L.Y."/>
        </authorList>
    </citation>
    <scope>NUCLEOTIDE SEQUENCE [LARGE SCALE GENOMIC DNA]</scope>
    <source>
        <strain evidence="1 2">XSD2</strain>
    </source>
</reference>
<dbReference type="EMBL" id="QWGR01000001">
    <property type="protein sequence ID" value="RIJ50752.1"/>
    <property type="molecule type" value="Genomic_DNA"/>
</dbReference>